<dbReference type="EMBL" id="JBBDGL010000001">
    <property type="protein sequence ID" value="MEJ1155082.1"/>
    <property type="molecule type" value="Genomic_DNA"/>
</dbReference>
<evidence type="ECO:0000259" key="1">
    <source>
        <dbReference type="Pfam" id="PF04480"/>
    </source>
</evidence>
<reference evidence="2 3" key="1">
    <citation type="submission" date="2024-02" db="EMBL/GenBank/DDBJ databases">
        <authorList>
            <person name="Saticioglu I.B."/>
        </authorList>
    </citation>
    <scope>NUCLEOTIDE SEQUENCE [LARGE SCALE GENOMIC DNA]</scope>
    <source>
        <strain evidence="2 3">Mu-86</strain>
    </source>
</reference>
<comment type="caution">
    <text evidence="2">The sequence shown here is derived from an EMBL/GenBank/DDBJ whole genome shotgun (WGS) entry which is preliminary data.</text>
</comment>
<dbReference type="RefSeq" id="WP_337337492.1">
    <property type="nucleotide sequence ID" value="NZ_JBBDGL010000001.1"/>
</dbReference>
<dbReference type="Pfam" id="PF04480">
    <property type="entry name" value="DUF559"/>
    <property type="match status" value="1"/>
</dbReference>
<sequence>MHFDEVAAEAFNPPSTPRMLRQILRCQGVESFFACLESALRQHRISAAEIEWLRIHTNAAGREAIAFARKDADSGIESLFRWRLRTLGLPITPQVRIGGVGIVDFVIGDRLIVELDGKANHGDGPLRHKDLVRDAAAASRDYVTLRFDFAQVIYDWGTVEAAVVAQVSAGRHLD</sequence>
<accession>A0ABU8LTI1</accession>
<protein>
    <submittedName>
        <fullName evidence="2">DUF559 domain-containing protein</fullName>
    </submittedName>
</protein>
<evidence type="ECO:0000313" key="3">
    <source>
        <dbReference type="Proteomes" id="UP001368654"/>
    </source>
</evidence>
<name>A0ABU8LTI1_9MICO</name>
<dbReference type="Gene3D" id="3.40.960.10">
    <property type="entry name" value="VSR Endonuclease"/>
    <property type="match status" value="1"/>
</dbReference>
<dbReference type="Proteomes" id="UP001368654">
    <property type="component" value="Unassembled WGS sequence"/>
</dbReference>
<feature type="domain" description="DUF559" evidence="1">
    <location>
        <begin position="92"/>
        <end position="166"/>
    </location>
</feature>
<dbReference type="InterPro" id="IPR007569">
    <property type="entry name" value="DUF559"/>
</dbReference>
<organism evidence="2 3">
    <name type="scientific">Microbacterium marmarense</name>
    <dbReference type="NCBI Taxonomy" id="3122051"/>
    <lineage>
        <taxon>Bacteria</taxon>
        <taxon>Bacillati</taxon>
        <taxon>Actinomycetota</taxon>
        <taxon>Actinomycetes</taxon>
        <taxon>Micrococcales</taxon>
        <taxon>Microbacteriaceae</taxon>
        <taxon>Microbacterium</taxon>
    </lineage>
</organism>
<evidence type="ECO:0000313" key="2">
    <source>
        <dbReference type="EMBL" id="MEJ1155082.1"/>
    </source>
</evidence>
<proteinExistence type="predicted"/>
<gene>
    <name evidence="2" type="ORF">WDU96_05645</name>
</gene>
<keyword evidence="3" id="KW-1185">Reference proteome</keyword>